<organism evidence="1 2">
    <name type="scientific">Trichinella nelsoni</name>
    <dbReference type="NCBI Taxonomy" id="6336"/>
    <lineage>
        <taxon>Eukaryota</taxon>
        <taxon>Metazoa</taxon>
        <taxon>Ecdysozoa</taxon>
        <taxon>Nematoda</taxon>
        <taxon>Enoplea</taxon>
        <taxon>Dorylaimia</taxon>
        <taxon>Trichinellida</taxon>
        <taxon>Trichinellidae</taxon>
        <taxon>Trichinella</taxon>
    </lineage>
</organism>
<dbReference type="AlphaFoldDB" id="A0A0V0SDS1"/>
<dbReference type="Proteomes" id="UP000054630">
    <property type="component" value="Unassembled WGS sequence"/>
</dbReference>
<protein>
    <submittedName>
        <fullName evidence="1">Uncharacterized protein</fullName>
    </submittedName>
</protein>
<reference evidence="1 2" key="1">
    <citation type="submission" date="2015-01" db="EMBL/GenBank/DDBJ databases">
        <title>Evolution of Trichinella species and genotypes.</title>
        <authorList>
            <person name="Korhonen P.K."/>
            <person name="Edoardo P."/>
            <person name="Giuseppe L.R."/>
            <person name="Gasser R.B."/>
        </authorList>
    </citation>
    <scope>NUCLEOTIDE SEQUENCE [LARGE SCALE GENOMIC DNA]</scope>
    <source>
        <strain evidence="1">ISS37</strain>
    </source>
</reference>
<keyword evidence="2" id="KW-1185">Reference proteome</keyword>
<dbReference type="EMBL" id="JYDL01000014">
    <property type="protein sequence ID" value="KRX24944.1"/>
    <property type="molecule type" value="Genomic_DNA"/>
</dbReference>
<accession>A0A0V0SDS1</accession>
<gene>
    <name evidence="1" type="ORF">T07_7275</name>
</gene>
<comment type="caution">
    <text evidence="1">The sequence shown here is derived from an EMBL/GenBank/DDBJ whole genome shotgun (WGS) entry which is preliminary data.</text>
</comment>
<evidence type="ECO:0000313" key="2">
    <source>
        <dbReference type="Proteomes" id="UP000054630"/>
    </source>
</evidence>
<proteinExistence type="predicted"/>
<sequence>MVKGAKQPNGSKNSRDARLSNCLLESCRSGGISGKGTNVRWWLCQFQCRPSVFHNRPSSAEDTSSGGRSVNASRSLLAHFLRAKPPVLITSVSLGTSCRVSSTPLQLVVRPSPGLRNLFPAIRSISRGQGVRDATRCKCSECRERSIRTSCLQPSLHAPDLVGNARGFISDVGPDERFLRSTVENAVDQPLLPVLTVDHRSNDRQEETDVPNSRGEVDAHWSEFSRDSVRSPILWFRTLRGCDCWDLLLVSCIRLRRSSCTSRRCCPWGSSAIRTTVGVLRGKQRMLT</sequence>
<evidence type="ECO:0000313" key="1">
    <source>
        <dbReference type="EMBL" id="KRX24944.1"/>
    </source>
</evidence>
<name>A0A0V0SDS1_9BILA</name>